<evidence type="ECO:0008006" key="9">
    <source>
        <dbReference type="Google" id="ProtNLM"/>
    </source>
</evidence>
<evidence type="ECO:0000256" key="1">
    <source>
        <dbReference type="ARBA" id="ARBA00022603"/>
    </source>
</evidence>
<name>A0A176WLH5_MARPO</name>
<keyword evidence="2" id="KW-0808">Transferase</keyword>
<reference evidence="6 7" key="1">
    <citation type="submission" date="2016-03" db="EMBL/GenBank/DDBJ databases">
        <title>Mechanisms controlling the formation of the plant cell surface in tip-growing cells are functionally conserved among land plants.</title>
        <authorList>
            <person name="Honkanen S."/>
            <person name="Jones V.A."/>
            <person name="Morieri G."/>
            <person name="Champion C."/>
            <person name="Hetherington A.J."/>
            <person name="Kelly S."/>
            <person name="Saint-Marcoux D."/>
            <person name="Proust H."/>
            <person name="Prescott H."/>
            <person name="Dolan L."/>
        </authorList>
    </citation>
    <scope>NUCLEOTIDE SEQUENCE [LARGE SCALE GENOMIC DNA]</scope>
    <source>
        <strain evidence="7">cv. Tak-1 and cv. Tak-2</strain>
        <tissue evidence="6">Whole gametophyte</tissue>
    </source>
</reference>
<dbReference type="InterPro" id="IPR002935">
    <property type="entry name" value="SAM_O-MeTrfase"/>
</dbReference>
<keyword evidence="1" id="KW-0489">Methyltransferase</keyword>
<dbReference type="EMBL" id="AP019866">
    <property type="protein sequence ID" value="BBM98186.1"/>
    <property type="molecule type" value="Genomic_DNA"/>
</dbReference>
<keyword evidence="7" id="KW-1185">Reference proteome</keyword>
<dbReference type="Pfam" id="PF01596">
    <property type="entry name" value="Methyltransf_3"/>
    <property type="match status" value="1"/>
</dbReference>
<reference evidence="8" key="3">
    <citation type="journal article" date="2020" name="Curr. Biol.">
        <title>Chromatin organization in early land plants reveals an ancestral association between H3K27me3, transposons, and constitutive heterochromatin.</title>
        <authorList>
            <person name="Montgomery S.A."/>
            <person name="Tanizawa Y."/>
            <person name="Galik B."/>
            <person name="Wang N."/>
            <person name="Ito T."/>
            <person name="Mochizuki T."/>
            <person name="Akimcheva S."/>
            <person name="Bowman J.L."/>
            <person name="Cognat V."/>
            <person name="Marechal-Drouard L."/>
            <person name="Ekker H."/>
            <person name="Hong S.F."/>
            <person name="Kohchi T."/>
            <person name="Lin S.S."/>
            <person name="Liu L.D."/>
            <person name="Nakamura Y."/>
            <person name="Valeeva L.R."/>
            <person name="Shakirov E.V."/>
            <person name="Shippen D.E."/>
            <person name="Wei W.L."/>
            <person name="Yagura M."/>
            <person name="Yamaoka S."/>
            <person name="Yamato K.T."/>
            <person name="Liu C."/>
            <person name="Berger F."/>
        </authorList>
    </citation>
    <scope>NUCLEOTIDE SEQUENCE [LARGE SCALE GENOMIC DNA]</scope>
    <source>
        <strain evidence="8">Tak-1</strain>
    </source>
</reference>
<dbReference type="PANTHER" id="PTHR10509:SF14">
    <property type="entry name" value="CAFFEOYL-COA O-METHYLTRANSFERASE 3-RELATED"/>
    <property type="match status" value="1"/>
</dbReference>
<comment type="similarity">
    <text evidence="4">Belongs to the class I-like SAM-binding methyltransferase superfamily. Cation-dependent O-methyltransferase family.</text>
</comment>
<dbReference type="AlphaFoldDB" id="A0A176WLH5"/>
<accession>A0A176WLH5</accession>
<dbReference type="GO" id="GO:0008757">
    <property type="term" value="F:S-adenosylmethionine-dependent methyltransferase activity"/>
    <property type="evidence" value="ECO:0007669"/>
    <property type="project" value="TreeGrafter"/>
</dbReference>
<dbReference type="SUPFAM" id="SSF53335">
    <property type="entry name" value="S-adenosyl-L-methionine-dependent methyltransferases"/>
    <property type="match status" value="1"/>
</dbReference>
<dbReference type="Proteomes" id="UP000077202">
    <property type="component" value="Unassembled WGS sequence"/>
</dbReference>
<evidence type="ECO:0000313" key="6">
    <source>
        <dbReference type="EMBL" id="OAE33481.1"/>
    </source>
</evidence>
<evidence type="ECO:0000256" key="4">
    <source>
        <dbReference type="ARBA" id="ARBA00023453"/>
    </source>
</evidence>
<organism evidence="6 7">
    <name type="scientific">Marchantia polymorpha subsp. ruderalis</name>
    <dbReference type="NCBI Taxonomy" id="1480154"/>
    <lineage>
        <taxon>Eukaryota</taxon>
        <taxon>Viridiplantae</taxon>
        <taxon>Streptophyta</taxon>
        <taxon>Embryophyta</taxon>
        <taxon>Marchantiophyta</taxon>
        <taxon>Marchantiopsida</taxon>
        <taxon>Marchantiidae</taxon>
        <taxon>Marchantiales</taxon>
        <taxon>Marchantiaceae</taxon>
        <taxon>Marchantia</taxon>
    </lineage>
</organism>
<dbReference type="InterPro" id="IPR050362">
    <property type="entry name" value="Cation-dep_OMT"/>
</dbReference>
<evidence type="ECO:0000256" key="2">
    <source>
        <dbReference type="ARBA" id="ARBA00022679"/>
    </source>
</evidence>
<keyword evidence="3" id="KW-0949">S-adenosyl-L-methionine</keyword>
<evidence type="ECO:0000313" key="7">
    <source>
        <dbReference type="Proteomes" id="UP000077202"/>
    </source>
</evidence>
<dbReference type="CDD" id="cd02440">
    <property type="entry name" value="AdoMet_MTases"/>
    <property type="match status" value="1"/>
</dbReference>
<dbReference type="GO" id="GO:0032259">
    <property type="term" value="P:methylation"/>
    <property type="evidence" value="ECO:0007669"/>
    <property type="project" value="UniProtKB-KW"/>
</dbReference>
<dbReference type="PANTHER" id="PTHR10509">
    <property type="entry name" value="O-METHYLTRANSFERASE-RELATED"/>
    <property type="match status" value="1"/>
</dbReference>
<dbReference type="EMBL" id="LVLJ01000653">
    <property type="protein sequence ID" value="OAE33481.1"/>
    <property type="molecule type" value="Genomic_DNA"/>
</dbReference>
<dbReference type="Gene3D" id="3.40.50.150">
    <property type="entry name" value="Vaccinia Virus protein VP39"/>
    <property type="match status" value="1"/>
</dbReference>
<evidence type="ECO:0000313" key="5">
    <source>
        <dbReference type="EMBL" id="BBM98186.1"/>
    </source>
</evidence>
<dbReference type="InterPro" id="IPR029063">
    <property type="entry name" value="SAM-dependent_MTases_sf"/>
</dbReference>
<evidence type="ECO:0000256" key="3">
    <source>
        <dbReference type="ARBA" id="ARBA00022691"/>
    </source>
</evidence>
<protein>
    <recommendedName>
        <fullName evidence="9">Caffeoyl-CoA O-methyltransferase</fullName>
    </recommendedName>
</protein>
<reference evidence="5" key="2">
    <citation type="journal article" date="2019" name="Curr. Biol.">
        <title>Chromatin organization in early land plants reveals an ancestral association between H3K27me3, transposons, and constitutive heterochromatin.</title>
        <authorList>
            <person name="Montgomery S.A."/>
            <person name="Tanizawa Y."/>
            <person name="Galik B."/>
            <person name="Wang N."/>
            <person name="Ito T."/>
            <person name="Mochizuki T."/>
            <person name="Akimcheva S."/>
            <person name="Bowman J."/>
            <person name="Cognat V."/>
            <person name="Drouard L."/>
            <person name="Ekker H."/>
            <person name="Houng S."/>
            <person name="Kohchi T."/>
            <person name="Lin S."/>
            <person name="Liu L.D."/>
            <person name="Nakamura Y."/>
            <person name="Valeeva L.R."/>
            <person name="Shakirov E.V."/>
            <person name="Shippen D.E."/>
            <person name="Wei W."/>
            <person name="Yagura M."/>
            <person name="Yamaoka S."/>
            <person name="Yamato K.T."/>
            <person name="Liu C."/>
            <person name="Berger F."/>
        </authorList>
    </citation>
    <scope>NUCLEOTIDE SEQUENCE [LARGE SCALE GENOMIC DNA]</scope>
    <source>
        <strain evidence="5">Tak-1</strain>
    </source>
</reference>
<dbReference type="Proteomes" id="UP001162541">
    <property type="component" value="Chromosome 1"/>
</dbReference>
<dbReference type="PROSITE" id="PS51682">
    <property type="entry name" value="SAM_OMT_I"/>
    <property type="match status" value="1"/>
</dbReference>
<proteinExistence type="inferred from homology"/>
<sequence>MAIVGTANACLWRGIVLSGLRNPGTPFGRVQVAKCGQQRFHKLQCFAEQGHIEQPKSARANLPAPPKANELCDSRVIQYVQAQVREPEILRNLREETNKMHGSGMQVTPDQGQFLAMLVQLMGAERCIEVGVFTGYSSLAVALVLPDSGCLVACDRSEASLAVAQKYFKLGGVSHKVSVRLGMAIDTLNELLEHGGAGRYDLAFLDADKMMYPQYYELLLQLVRPGGLIVVDNVLWHGTVADPLVVDKRTQSIRDFNDFLLRDSRIDYNLVSIGDGMSLCRKR</sequence>
<evidence type="ECO:0000313" key="8">
    <source>
        <dbReference type="Proteomes" id="UP001162541"/>
    </source>
</evidence>
<gene>
    <name evidence="6" type="ORF">AXG93_3822s1390</name>
    <name evidence="5" type="ORF">Mp_1g11530</name>
</gene>
<dbReference type="GO" id="GO:0008171">
    <property type="term" value="F:O-methyltransferase activity"/>
    <property type="evidence" value="ECO:0007669"/>
    <property type="project" value="InterPro"/>
</dbReference>